<reference evidence="4" key="2">
    <citation type="submission" date="2024-04" db="EMBL/GenBank/DDBJ databases">
        <authorList>
            <person name="Chen Y."/>
            <person name="Shah S."/>
            <person name="Dougan E. K."/>
            <person name="Thang M."/>
            <person name="Chan C."/>
        </authorList>
    </citation>
    <scope>NUCLEOTIDE SEQUENCE [LARGE SCALE GENOMIC DNA]</scope>
</reference>
<feature type="compositionally biased region" description="Polar residues" evidence="1">
    <location>
        <begin position="247"/>
        <end position="256"/>
    </location>
</feature>
<feature type="compositionally biased region" description="Low complexity" evidence="1">
    <location>
        <begin position="776"/>
        <end position="797"/>
    </location>
</feature>
<reference evidence="3" key="1">
    <citation type="submission" date="2022-10" db="EMBL/GenBank/DDBJ databases">
        <authorList>
            <person name="Chen Y."/>
            <person name="Dougan E. K."/>
            <person name="Chan C."/>
            <person name="Rhodes N."/>
            <person name="Thang M."/>
        </authorList>
    </citation>
    <scope>NUCLEOTIDE SEQUENCE</scope>
</reference>
<dbReference type="Gene3D" id="1.10.510.10">
    <property type="entry name" value="Transferase(Phosphotransferase) domain 1"/>
    <property type="match status" value="1"/>
</dbReference>
<accession>A0A9P1DJE0</accession>
<feature type="compositionally biased region" description="Basic and acidic residues" evidence="1">
    <location>
        <begin position="816"/>
        <end position="833"/>
    </location>
</feature>
<keyword evidence="6" id="KW-1185">Reference proteome</keyword>
<sequence length="899" mass="101038">MEKLVILDPTMTAEEALAESVRVFNNRELVRGYSPIQHALGRAPDETGRFIHSLCSPLPEVLLENPNGEFKRNVERMKHAEQALSEWQAQQKVTKALNSRGQRLMDYRPGDLIYYWRKQIKGEPANKNGKFLGPARILATESKRDPNGALRKGSAIWCVRGRRVIKCCVEQLRPASKREELLEHLGEGEPEAPWTFPRITQELGGNEYEDVSMDVPEQEDWEAAQDPMVVEPGPRRHSTKRPPTPRQSPTHIQPTPSKSSRSSGSATAHVTETQQTAWWNFLEEPLPENTEGSGFWDQQHAAVTIEVPLPESHRGLLKAVSDFETFFVGALKRRAVEVHEKHLTPSERQQFQEAKEAEVRNFVAAKAFEALPPELKPDRSQAIGMRWLLTWKLKEDGERKAKARAILQGYQDPSYEHRATTTPVMTRMTRQLLLHEAARKRWRVRKGDVTGAFLQGREYPQTLYCTPCPEICQAMGLKPGEITKIKRGCYGLVDAPLEWYKSVCEYLEELGLQKSWSDPCCWLWKPNGSIAGMIAGHVDDFLFAGPADNPAWQEIEKKIQQKYKWTDWEENSFVQCGVLIEAQKDGSFFLSQPKYLDKVSEISLSAVRRKDANAPTSEKEKSLLRAVLGALSWHAQQAAQKRNNVVVRWVHSEAQLGNALTKAGAKELDLFYTMKGMWRIVEDDGMRYFALSRSLPFADSSVARVLARTVRCNIHWHQEKFQHFSGGLVKLCKILLSKDPKDRPSAQTAFAAMWALLRPKERQVETVLQSLHAIPSSTSGRGPASSASRGRGSIQGSPTLVQEPSDRPRSASPWRKLMDTRQRLRKGSKESRPDITAPGPHHRESAAASDAQTTRVASPSTPSDRTPVKPGPSAPRGAVAAVKPTGGKCQECHRFPGMG</sequence>
<dbReference type="InterPro" id="IPR013103">
    <property type="entry name" value="RVT_2"/>
</dbReference>
<feature type="compositionally biased region" description="Polar residues" evidence="1">
    <location>
        <begin position="850"/>
        <end position="864"/>
    </location>
</feature>
<dbReference type="OrthoDB" id="444652at2759"/>
<dbReference type="SUPFAM" id="SSF56112">
    <property type="entry name" value="Protein kinase-like (PK-like)"/>
    <property type="match status" value="1"/>
</dbReference>
<evidence type="ECO:0000259" key="2">
    <source>
        <dbReference type="Pfam" id="PF07727"/>
    </source>
</evidence>
<comment type="caution">
    <text evidence="3">The sequence shown here is derived from an EMBL/GenBank/DDBJ whole genome shotgun (WGS) entry which is preliminary data.</text>
</comment>
<protein>
    <submittedName>
        <fullName evidence="5">Retrovirus-related Pol polyprotein from transposon RE1 (Retro element 1) (AtRE1)</fullName>
    </submittedName>
</protein>
<evidence type="ECO:0000256" key="1">
    <source>
        <dbReference type="SAM" id="MobiDB-lite"/>
    </source>
</evidence>
<dbReference type="EMBL" id="CAMXCT010005057">
    <property type="protein sequence ID" value="CAI4011243.1"/>
    <property type="molecule type" value="Genomic_DNA"/>
</dbReference>
<evidence type="ECO:0000313" key="6">
    <source>
        <dbReference type="Proteomes" id="UP001152797"/>
    </source>
</evidence>
<feature type="domain" description="Reverse transcriptase Ty1/copia-type" evidence="2">
    <location>
        <begin position="377"/>
        <end position="600"/>
    </location>
</feature>
<gene>
    <name evidence="3" type="ORF">C1SCF055_LOCUS36423</name>
</gene>
<feature type="region of interest" description="Disordered" evidence="1">
    <location>
        <begin position="226"/>
        <end position="271"/>
    </location>
</feature>
<organism evidence="3">
    <name type="scientific">Cladocopium goreaui</name>
    <dbReference type="NCBI Taxonomy" id="2562237"/>
    <lineage>
        <taxon>Eukaryota</taxon>
        <taxon>Sar</taxon>
        <taxon>Alveolata</taxon>
        <taxon>Dinophyceae</taxon>
        <taxon>Suessiales</taxon>
        <taxon>Symbiodiniaceae</taxon>
        <taxon>Cladocopium</taxon>
    </lineage>
</organism>
<dbReference type="EMBL" id="CAMXCT020005057">
    <property type="protein sequence ID" value="CAL1164618.1"/>
    <property type="molecule type" value="Genomic_DNA"/>
</dbReference>
<evidence type="ECO:0000313" key="3">
    <source>
        <dbReference type="EMBL" id="CAI4011243.1"/>
    </source>
</evidence>
<proteinExistence type="predicted"/>
<name>A0A9P1DJE0_9DINO</name>
<dbReference type="InterPro" id="IPR011009">
    <property type="entry name" value="Kinase-like_dom_sf"/>
</dbReference>
<dbReference type="Proteomes" id="UP001152797">
    <property type="component" value="Unassembled WGS sequence"/>
</dbReference>
<evidence type="ECO:0000313" key="5">
    <source>
        <dbReference type="EMBL" id="CAL4798555.1"/>
    </source>
</evidence>
<dbReference type="Pfam" id="PF07727">
    <property type="entry name" value="RVT_2"/>
    <property type="match status" value="1"/>
</dbReference>
<dbReference type="AlphaFoldDB" id="A0A9P1DJE0"/>
<feature type="region of interest" description="Disordered" evidence="1">
    <location>
        <begin position="771"/>
        <end position="888"/>
    </location>
</feature>
<dbReference type="EMBL" id="CAMXCT030005057">
    <property type="protein sequence ID" value="CAL4798555.1"/>
    <property type="molecule type" value="Genomic_DNA"/>
</dbReference>
<evidence type="ECO:0000313" key="4">
    <source>
        <dbReference type="EMBL" id="CAL1164618.1"/>
    </source>
</evidence>